<dbReference type="InterPro" id="IPR021776">
    <property type="entry name" value="ActD"/>
</dbReference>
<evidence type="ECO:0000256" key="6">
    <source>
        <dbReference type="ARBA" id="ARBA00023136"/>
    </source>
</evidence>
<protein>
    <submittedName>
        <fullName evidence="8">DUF3341 domain-containing protein</fullName>
    </submittedName>
</protein>
<dbReference type="Pfam" id="PF11821">
    <property type="entry name" value="ActD"/>
    <property type="match status" value="1"/>
</dbReference>
<accession>A0A6M8HUA9</accession>
<feature type="transmembrane region" description="Helical" evidence="7">
    <location>
        <begin position="84"/>
        <end position="105"/>
    </location>
</feature>
<dbReference type="KEGG" id="lck:HN018_20710"/>
<feature type="transmembrane region" description="Helical" evidence="7">
    <location>
        <begin position="38"/>
        <end position="61"/>
    </location>
</feature>
<evidence type="ECO:0000256" key="7">
    <source>
        <dbReference type="SAM" id="Phobius"/>
    </source>
</evidence>
<sequence length="654" mass="71231">MKNDMPSGTTAFLDPQETYESIGLQVEQATFGGIGLTWWLALLAALGLIGVLVVSVLWLLYEGVGIWGNNVPVTWALDIVGYDWWIGLATGSLGISVILLLLNQGWRSSISRISETVAVLAAVAAAIYPIIHLGRPWFFYWNLPYPNTLLLWPQFRSPLYWDAIDIVSYLTISVSFWYLGMLPDFASLRDRAIDRMHAEDAGKFAKRVAQAYGVAALGWRGSAAHWHRWSLALRTIGLLGLIVVVSLQTGAAVMFAGSLEPGWHDTMMPVTFVIDALFSGIAATAVVIVLLRSAFSLGGLITSAHLDRLAWLLLGFGLADLYCLATENFGTLITGDSYAMSALGQRVHGPHAWAFWIMLLAAIVPVQLFWLRGARKAAPLLLLVGLSVCIGSWADHFMVIVATLQRDFLPSVDKGYSIGIWGAATFAGSCGLFLFLLLLGLRVLPILSLVETRRLTHPGAESTRTPVASDTLDLPKDAPIWGVAGEFAEASDMIDAARSLRGRRLGRVDLYSPLPVTDAPAVLGMSRRPIQPFAVAGVIVGAAAMMGMCLYATGYDYVFNIGGRPRFSWPAFMVPTVSFAMMAGTIATVAAMLFQNRLPRLNHPAFNIPGIGGASRDRFFLVVEKQGEDFDAGRVELAFQALPERPLVVHRVRR</sequence>
<evidence type="ECO:0000256" key="2">
    <source>
        <dbReference type="ARBA" id="ARBA00008929"/>
    </source>
</evidence>
<feature type="transmembrane region" description="Helical" evidence="7">
    <location>
        <begin position="276"/>
        <end position="297"/>
    </location>
</feature>
<comment type="subcellular location">
    <subcellularLocation>
        <location evidence="1">Cell membrane</location>
        <topology evidence="1">Multi-pass membrane protein</topology>
    </subcellularLocation>
</comment>
<keyword evidence="9" id="KW-1185">Reference proteome</keyword>
<feature type="transmembrane region" description="Helical" evidence="7">
    <location>
        <begin position="309"/>
        <end position="333"/>
    </location>
</feature>
<evidence type="ECO:0000256" key="5">
    <source>
        <dbReference type="ARBA" id="ARBA00022989"/>
    </source>
</evidence>
<evidence type="ECO:0000313" key="9">
    <source>
        <dbReference type="Proteomes" id="UP000500767"/>
    </source>
</evidence>
<dbReference type="Proteomes" id="UP000500767">
    <property type="component" value="Chromosome"/>
</dbReference>
<feature type="transmembrane region" description="Helical" evidence="7">
    <location>
        <begin position="533"/>
        <end position="553"/>
    </location>
</feature>
<keyword evidence="4 7" id="KW-0812">Transmembrane</keyword>
<dbReference type="EMBL" id="CP053708">
    <property type="protein sequence ID" value="QKE92134.1"/>
    <property type="molecule type" value="Genomic_DNA"/>
</dbReference>
<name>A0A6M8HUA9_9PROT</name>
<evidence type="ECO:0000256" key="1">
    <source>
        <dbReference type="ARBA" id="ARBA00004651"/>
    </source>
</evidence>
<gene>
    <name evidence="8" type="ORF">HN018_20710</name>
</gene>
<keyword evidence="3" id="KW-1003">Cell membrane</keyword>
<dbReference type="PANTHER" id="PTHR43044">
    <property type="match status" value="1"/>
</dbReference>
<feature type="transmembrane region" description="Helical" evidence="7">
    <location>
        <begin position="236"/>
        <end position="256"/>
    </location>
</feature>
<keyword evidence="6 7" id="KW-0472">Membrane</keyword>
<evidence type="ECO:0000256" key="3">
    <source>
        <dbReference type="ARBA" id="ARBA00022475"/>
    </source>
</evidence>
<organism evidence="8 9">
    <name type="scientific">Lichenicola cladoniae</name>
    <dbReference type="NCBI Taxonomy" id="1484109"/>
    <lineage>
        <taxon>Bacteria</taxon>
        <taxon>Pseudomonadati</taxon>
        <taxon>Pseudomonadota</taxon>
        <taxon>Alphaproteobacteria</taxon>
        <taxon>Acetobacterales</taxon>
        <taxon>Acetobacteraceae</taxon>
        <taxon>Lichenicola</taxon>
    </lineage>
</organism>
<proteinExistence type="inferred from homology"/>
<dbReference type="AlphaFoldDB" id="A0A6M8HUA9"/>
<dbReference type="Pfam" id="PF03916">
    <property type="entry name" value="NrfD"/>
    <property type="match status" value="1"/>
</dbReference>
<dbReference type="RefSeq" id="WP_172443503.1">
    <property type="nucleotide sequence ID" value="NZ_CP053708.1"/>
</dbReference>
<feature type="transmembrane region" description="Helical" evidence="7">
    <location>
        <begin position="353"/>
        <end position="371"/>
    </location>
</feature>
<feature type="transmembrane region" description="Helical" evidence="7">
    <location>
        <begin position="117"/>
        <end position="139"/>
    </location>
</feature>
<feature type="transmembrane region" description="Helical" evidence="7">
    <location>
        <begin position="159"/>
        <end position="179"/>
    </location>
</feature>
<reference evidence="8 9" key="1">
    <citation type="journal article" date="2014" name="World J. Microbiol. Biotechnol.">
        <title>Biodiversity and physiological characteristics of Antarctic and Arctic lichens-associated bacteria.</title>
        <authorList>
            <person name="Lee Y.M."/>
            <person name="Kim E.H."/>
            <person name="Lee H.K."/>
            <person name="Hong S.G."/>
        </authorList>
    </citation>
    <scope>NUCLEOTIDE SEQUENCE [LARGE SCALE GENOMIC DNA]</scope>
    <source>
        <strain evidence="8 9">PAMC 26569</strain>
    </source>
</reference>
<comment type="similarity">
    <text evidence="2">Belongs to the NrfD family.</text>
</comment>
<feature type="transmembrane region" description="Helical" evidence="7">
    <location>
        <begin position="416"/>
        <end position="444"/>
    </location>
</feature>
<dbReference type="GO" id="GO:0005886">
    <property type="term" value="C:plasma membrane"/>
    <property type="evidence" value="ECO:0007669"/>
    <property type="project" value="UniProtKB-SubCell"/>
</dbReference>
<evidence type="ECO:0000256" key="4">
    <source>
        <dbReference type="ARBA" id="ARBA00022692"/>
    </source>
</evidence>
<feature type="transmembrane region" description="Helical" evidence="7">
    <location>
        <begin position="380"/>
        <end position="404"/>
    </location>
</feature>
<dbReference type="InterPro" id="IPR005614">
    <property type="entry name" value="NrfD-like"/>
</dbReference>
<evidence type="ECO:0000313" key="8">
    <source>
        <dbReference type="EMBL" id="QKE92134.1"/>
    </source>
</evidence>
<feature type="transmembrane region" description="Helical" evidence="7">
    <location>
        <begin position="573"/>
        <end position="594"/>
    </location>
</feature>
<dbReference type="PANTHER" id="PTHR43044:SF2">
    <property type="entry name" value="POLYSULPHIDE REDUCTASE NRFD"/>
    <property type="match status" value="1"/>
</dbReference>
<keyword evidence="5 7" id="KW-1133">Transmembrane helix</keyword>